<feature type="domain" description="Beta-lactamase-related" evidence="4">
    <location>
        <begin position="36"/>
        <end position="342"/>
    </location>
</feature>
<dbReference type="STRING" id="425514.SAMN05443550_103460"/>
<dbReference type="InterPro" id="IPR012338">
    <property type="entry name" value="Beta-lactam/transpept-like"/>
</dbReference>
<sequence>MKKILNIIALTLMCFSVTAQTSKLPSFIKDYAFKKQFNGTVLIKKDSKIIYNNSFGLANREFNVPAANDTEYKVCSITKSLTAVLILQLCEQGRIGLNQKIITYLPAYKGEAGNKVTIAQLLNHTSGMMNTDTVSSTESAVKNGIGFYHKPYSPDQIVDMFCSYPLASEPGKKFDYNNGDYMILGKILETLYKKSYEQIVTDQILTPLGMKNSGLMGQDKLIKNLASSYFMRDDIKRLVPDLPVYYQDWYAAGSMYSCTADVMTFFNALFDLKLIKKSSLDLMLTPGLDDYGYSVWIRDTKGKNIRYKRMERYGSIMGANAVVFHYLNENMTVVILSNTNLTDLGDFALNIGKQSF</sequence>
<name>A0A1H4BTD3_9SPHI</name>
<evidence type="ECO:0000256" key="3">
    <source>
        <dbReference type="SAM" id="SignalP"/>
    </source>
</evidence>
<reference evidence="5 6" key="1">
    <citation type="submission" date="2016-10" db="EMBL/GenBank/DDBJ databases">
        <authorList>
            <person name="de Groot N.N."/>
        </authorList>
    </citation>
    <scope>NUCLEOTIDE SEQUENCE [LARGE SCALE GENOMIC DNA]</scope>
    <source>
        <strain evidence="5 6">DSM 19033</strain>
    </source>
</reference>
<protein>
    <submittedName>
        <fullName evidence="5">CubicO group peptidase, beta-lactamase class C family</fullName>
    </submittedName>
</protein>
<dbReference type="InterPro" id="IPR050491">
    <property type="entry name" value="AmpC-like"/>
</dbReference>
<dbReference type="RefSeq" id="WP_175470515.1">
    <property type="nucleotide sequence ID" value="NZ_FNRA01000003.1"/>
</dbReference>
<feature type="signal peptide" evidence="3">
    <location>
        <begin position="1"/>
        <end position="19"/>
    </location>
</feature>
<evidence type="ECO:0000259" key="4">
    <source>
        <dbReference type="Pfam" id="PF00144"/>
    </source>
</evidence>
<keyword evidence="2" id="KW-0472">Membrane</keyword>
<keyword evidence="3" id="KW-0732">Signal</keyword>
<dbReference type="GO" id="GO:0016020">
    <property type="term" value="C:membrane"/>
    <property type="evidence" value="ECO:0007669"/>
    <property type="project" value="UniProtKB-SubCell"/>
</dbReference>
<evidence type="ECO:0000313" key="5">
    <source>
        <dbReference type="EMBL" id="SEA51317.1"/>
    </source>
</evidence>
<evidence type="ECO:0000256" key="2">
    <source>
        <dbReference type="ARBA" id="ARBA00023136"/>
    </source>
</evidence>
<dbReference type="Gene3D" id="3.40.710.10">
    <property type="entry name" value="DD-peptidase/beta-lactamase superfamily"/>
    <property type="match status" value="1"/>
</dbReference>
<gene>
    <name evidence="5" type="ORF">SAMN05443550_103460</name>
</gene>
<dbReference type="Pfam" id="PF00144">
    <property type="entry name" value="Beta-lactamase"/>
    <property type="match status" value="1"/>
</dbReference>
<comment type="subcellular location">
    <subcellularLocation>
        <location evidence="1">Membrane</location>
    </subcellularLocation>
</comment>
<keyword evidence="6" id="KW-1185">Reference proteome</keyword>
<organism evidence="5 6">
    <name type="scientific">Pedobacter hartonius</name>
    <dbReference type="NCBI Taxonomy" id="425514"/>
    <lineage>
        <taxon>Bacteria</taxon>
        <taxon>Pseudomonadati</taxon>
        <taxon>Bacteroidota</taxon>
        <taxon>Sphingobacteriia</taxon>
        <taxon>Sphingobacteriales</taxon>
        <taxon>Sphingobacteriaceae</taxon>
        <taxon>Pedobacter</taxon>
    </lineage>
</organism>
<dbReference type="PANTHER" id="PTHR46825">
    <property type="entry name" value="D-ALANYL-D-ALANINE-CARBOXYPEPTIDASE/ENDOPEPTIDASE AMPH"/>
    <property type="match status" value="1"/>
</dbReference>
<proteinExistence type="predicted"/>
<dbReference type="AlphaFoldDB" id="A0A1H4BTD3"/>
<dbReference type="PANTHER" id="PTHR46825:SF11">
    <property type="entry name" value="PENICILLIN-BINDING PROTEIN 4"/>
    <property type="match status" value="1"/>
</dbReference>
<evidence type="ECO:0000256" key="1">
    <source>
        <dbReference type="ARBA" id="ARBA00004370"/>
    </source>
</evidence>
<dbReference type="Proteomes" id="UP000198850">
    <property type="component" value="Unassembled WGS sequence"/>
</dbReference>
<dbReference type="EMBL" id="FNRA01000003">
    <property type="protein sequence ID" value="SEA51317.1"/>
    <property type="molecule type" value="Genomic_DNA"/>
</dbReference>
<dbReference type="SUPFAM" id="SSF56601">
    <property type="entry name" value="beta-lactamase/transpeptidase-like"/>
    <property type="match status" value="1"/>
</dbReference>
<accession>A0A1H4BTD3</accession>
<dbReference type="InterPro" id="IPR001466">
    <property type="entry name" value="Beta-lactam-related"/>
</dbReference>
<feature type="chain" id="PRO_5011479296" evidence="3">
    <location>
        <begin position="20"/>
        <end position="356"/>
    </location>
</feature>
<evidence type="ECO:0000313" key="6">
    <source>
        <dbReference type="Proteomes" id="UP000198850"/>
    </source>
</evidence>